<evidence type="ECO:0000313" key="3">
    <source>
        <dbReference type="EMBL" id="CAG9791175.1"/>
    </source>
</evidence>
<reference evidence="3" key="2">
    <citation type="submission" date="2022-10" db="EMBL/GenBank/DDBJ databases">
        <authorList>
            <consortium name="ENA_rothamsted_submissions"/>
            <consortium name="culmorum"/>
            <person name="King R."/>
        </authorList>
    </citation>
    <scope>NUCLEOTIDE SEQUENCE</scope>
</reference>
<evidence type="ECO:0000259" key="2">
    <source>
        <dbReference type="PROSITE" id="PS50966"/>
    </source>
</evidence>
<dbReference type="OrthoDB" id="1902038at2759"/>
<accession>A0A9N9R7X6</accession>
<sequence>MFTKQTLMEHLEKISENAKFIKFDFVSTENFSVSLKCKVETKQNKAYYDAFVLQWIKKFSMFTATTWIVRNSFPKVTRILYRKLYNCHRASFNKKKTTSLTTLNQECRAKIDFKLKFINRNTIRNDKCLREGLNMNITIEFVHTHKLRTPEAVNMLKSTSDTNDLFFKYFSTGYSPTGAKKYHELLICERYGDSPEYIMNANINPTMRHIMYLHSKAKPNNWSNQSFEELMEPRKRSLESAGGFLTYDTLKVVILITPLMKRVITTLDLDHIIVDSTSIGVIKTFLYVPSKAGALPIACILHTEKCKTFYIQALLEAKQALENIGNIIVVPKIITIKDCNEVRDAVKVIFPNAKVVTSKWSLRSDVWRLICSEDIKIESRKRHPLMELFNNIIRSCNVEVGEKHYHRLKDEEYVTSSQLLSKRVEQLWQSRDQWMLKYEDTCMNLVEASILITKEFIRRRCKSFNTYIMVDVVTNILEDKLRNVLLSHVKNQNLVSAYTRSSITSKEVIKAIGCNEFRVEITSSKKPKVIKFRIDTWCCNCSIGRYGRFCEHLSAVLNFQDTELLRSIELTDEEKYLFTEIAGGDKEEENLSMKSEIAVSNDANDNVEVSDSYKDNKNDFAMDVVEEERPISPESLDADNDYFHLEVKTEPLDSNDPLEEDKNISTGITRDMISDNSEEIITREIDYTMDSSRATKVALRNRYENVMRTLNDEFRRLNNYFKMNPNKSNMETMERLARELRKIRPIERVNFANMHISLNNEENNSNIK</sequence>
<keyword evidence="1" id="KW-0479">Metal-binding</keyword>
<evidence type="ECO:0000256" key="1">
    <source>
        <dbReference type="PROSITE-ProRule" id="PRU00325"/>
    </source>
</evidence>
<name>A0A9N9R7X6_9NEOP</name>
<keyword evidence="1" id="KW-0862">Zinc</keyword>
<reference evidence="3" key="1">
    <citation type="submission" date="2021-12" db="EMBL/GenBank/DDBJ databases">
        <authorList>
            <person name="King R."/>
        </authorList>
    </citation>
    <scope>NUCLEOTIDE SEQUENCE</scope>
</reference>
<dbReference type="AlphaFoldDB" id="A0A9N9R7X6"/>
<gene>
    <name evidence="3" type="ORF">DIATSA_LOCUS8802</name>
</gene>
<keyword evidence="4" id="KW-1185">Reference proteome</keyword>
<dbReference type="InterPro" id="IPR007527">
    <property type="entry name" value="Znf_SWIM"/>
</dbReference>
<dbReference type="PROSITE" id="PS50966">
    <property type="entry name" value="ZF_SWIM"/>
    <property type="match status" value="1"/>
</dbReference>
<proteinExistence type="predicted"/>
<feature type="domain" description="SWIM-type" evidence="2">
    <location>
        <begin position="517"/>
        <end position="561"/>
    </location>
</feature>
<dbReference type="GO" id="GO:0008270">
    <property type="term" value="F:zinc ion binding"/>
    <property type="evidence" value="ECO:0007669"/>
    <property type="project" value="UniProtKB-KW"/>
</dbReference>
<dbReference type="EMBL" id="OU893334">
    <property type="protein sequence ID" value="CAG9791175.1"/>
    <property type="molecule type" value="Genomic_DNA"/>
</dbReference>
<organism evidence="3 4">
    <name type="scientific">Diatraea saccharalis</name>
    <name type="common">sugarcane borer</name>
    <dbReference type="NCBI Taxonomy" id="40085"/>
    <lineage>
        <taxon>Eukaryota</taxon>
        <taxon>Metazoa</taxon>
        <taxon>Ecdysozoa</taxon>
        <taxon>Arthropoda</taxon>
        <taxon>Hexapoda</taxon>
        <taxon>Insecta</taxon>
        <taxon>Pterygota</taxon>
        <taxon>Neoptera</taxon>
        <taxon>Endopterygota</taxon>
        <taxon>Lepidoptera</taxon>
        <taxon>Glossata</taxon>
        <taxon>Ditrysia</taxon>
        <taxon>Pyraloidea</taxon>
        <taxon>Crambidae</taxon>
        <taxon>Crambinae</taxon>
        <taxon>Diatraea</taxon>
    </lineage>
</organism>
<protein>
    <recommendedName>
        <fullName evidence="2">SWIM-type domain-containing protein</fullName>
    </recommendedName>
</protein>
<dbReference type="PANTHER" id="PTHR35385">
    <property type="entry name" value="PROTEIN B, PUTATIVE-RELATED-RELATED"/>
    <property type="match status" value="1"/>
</dbReference>
<evidence type="ECO:0000313" key="4">
    <source>
        <dbReference type="Proteomes" id="UP001153714"/>
    </source>
</evidence>
<dbReference type="Proteomes" id="UP001153714">
    <property type="component" value="Chromosome 3"/>
</dbReference>
<keyword evidence="1" id="KW-0863">Zinc-finger</keyword>
<dbReference type="PANTHER" id="PTHR35385:SF2">
    <property type="entry name" value="PROTEIN B, PUTATIVE-RELATED"/>
    <property type="match status" value="1"/>
</dbReference>